<evidence type="ECO:0000256" key="1">
    <source>
        <dbReference type="ARBA" id="ARBA00009199"/>
    </source>
</evidence>
<dbReference type="InterPro" id="IPR020556">
    <property type="entry name" value="Amidase_CS"/>
</dbReference>
<dbReference type="PROSITE" id="PS00571">
    <property type="entry name" value="AMIDASES"/>
    <property type="match status" value="1"/>
</dbReference>
<dbReference type="PANTHER" id="PTHR11895">
    <property type="entry name" value="TRANSAMIDASE"/>
    <property type="match status" value="1"/>
</dbReference>
<evidence type="ECO:0000313" key="3">
    <source>
        <dbReference type="EMBL" id="EDO38239.1"/>
    </source>
</evidence>
<dbReference type="InterPro" id="IPR036928">
    <property type="entry name" value="AS_sf"/>
</dbReference>
<dbReference type="HOGENOM" id="CLU_009600_18_1_1"/>
<accession>A7SDJ6</accession>
<dbReference type="STRING" id="45351.A7SDJ6"/>
<dbReference type="Pfam" id="PF01425">
    <property type="entry name" value="Amidase"/>
    <property type="match status" value="1"/>
</dbReference>
<comment type="similarity">
    <text evidence="1">Belongs to the amidase family.</text>
</comment>
<protein>
    <recommendedName>
        <fullName evidence="2">Amidase domain-containing protein</fullName>
    </recommendedName>
</protein>
<organism evidence="3 4">
    <name type="scientific">Nematostella vectensis</name>
    <name type="common">Starlet sea anemone</name>
    <dbReference type="NCBI Taxonomy" id="45351"/>
    <lineage>
        <taxon>Eukaryota</taxon>
        <taxon>Metazoa</taxon>
        <taxon>Cnidaria</taxon>
        <taxon>Anthozoa</taxon>
        <taxon>Hexacorallia</taxon>
        <taxon>Actiniaria</taxon>
        <taxon>Edwardsiidae</taxon>
        <taxon>Nematostella</taxon>
    </lineage>
</organism>
<dbReference type="AlphaFoldDB" id="A7SDJ6"/>
<sequence>VYSAPAVRTPSLSRLADIAGDLGLDLTNEELQQYQEIMSGMFNTTFKKIHELAEPKLPIKYPRITGYRPSKSQNPLNAWYWCCDIQGAASGKLHGKTIAIKDNIPVAGIPMMNGSRILEGYVPDVDATVVTRVLDAGGRILGKSVCEDFCCSDESFSTATGPVLNPLDTTRSAGGSSSGSAALIASGVVDMAIGGDQGGSIRTPAAACGIVGLKPTYGLVPYTAISSIEMSHDHCGPMAKTVHDTALLLEAIAGLDKEGLDPRQPRDMPVQPVYTKRLTGVISGVRIGLLKEGFSSLVEPDVNVMVRRSAERLQQLGAVVEDVSVPWHSLGSIYICVAGSSGLAYYNTHMQLAVARGLKTHTNDSAPTVKLTRMMARYLKEDYYGVFYSKSQNLRRELTRAYDEALSKYHVLIMPTVPKRTPKIPDGKVSIKEFVHTAFLQTCNTAPFDLSGHPALSINAGSSHGLPVGMMIVGRRFDDAMVLNVAHAYEKLRDQFFS</sequence>
<dbReference type="NCBIfam" id="NF005565">
    <property type="entry name" value="PRK07235.1"/>
    <property type="match status" value="1"/>
</dbReference>
<proteinExistence type="inferred from homology"/>
<dbReference type="InterPro" id="IPR023631">
    <property type="entry name" value="Amidase_dom"/>
</dbReference>
<feature type="non-terminal residue" evidence="3">
    <location>
        <position position="1"/>
    </location>
</feature>
<dbReference type="EMBL" id="DS469630">
    <property type="protein sequence ID" value="EDO38239.1"/>
    <property type="molecule type" value="Genomic_DNA"/>
</dbReference>
<dbReference type="OMA" id="LCHSATS"/>
<dbReference type="PANTHER" id="PTHR11895:SF170">
    <property type="entry name" value="AMIDASE"/>
    <property type="match status" value="1"/>
</dbReference>
<dbReference type="PhylomeDB" id="A7SDJ6"/>
<dbReference type="InterPro" id="IPR000120">
    <property type="entry name" value="Amidase"/>
</dbReference>
<dbReference type="InParanoid" id="A7SDJ6"/>
<keyword evidence="4" id="KW-1185">Reference proteome</keyword>
<name>A7SDJ6_NEMVE</name>
<evidence type="ECO:0000313" key="4">
    <source>
        <dbReference type="Proteomes" id="UP000001593"/>
    </source>
</evidence>
<dbReference type="GO" id="GO:0003824">
    <property type="term" value="F:catalytic activity"/>
    <property type="evidence" value="ECO:0007669"/>
    <property type="project" value="InterPro"/>
</dbReference>
<dbReference type="Gene3D" id="3.90.1300.10">
    <property type="entry name" value="Amidase signature (AS) domain"/>
    <property type="match status" value="1"/>
</dbReference>
<gene>
    <name evidence="3" type="ORF">NEMVEDRAFT_v1g114332</name>
</gene>
<feature type="domain" description="Amidase" evidence="2">
    <location>
        <begin position="87"/>
        <end position="483"/>
    </location>
</feature>
<dbReference type="SUPFAM" id="SSF75304">
    <property type="entry name" value="Amidase signature (AS) enzymes"/>
    <property type="match status" value="1"/>
</dbReference>
<reference evidence="3 4" key="1">
    <citation type="journal article" date="2007" name="Science">
        <title>Sea anemone genome reveals ancestral eumetazoan gene repertoire and genomic organization.</title>
        <authorList>
            <person name="Putnam N.H."/>
            <person name="Srivastava M."/>
            <person name="Hellsten U."/>
            <person name="Dirks B."/>
            <person name="Chapman J."/>
            <person name="Salamov A."/>
            <person name="Terry A."/>
            <person name="Shapiro H."/>
            <person name="Lindquist E."/>
            <person name="Kapitonov V.V."/>
            <person name="Jurka J."/>
            <person name="Genikhovich G."/>
            <person name="Grigoriev I.V."/>
            <person name="Lucas S.M."/>
            <person name="Steele R.E."/>
            <person name="Finnerty J.R."/>
            <person name="Technau U."/>
            <person name="Martindale M.Q."/>
            <person name="Rokhsar D.S."/>
        </authorList>
    </citation>
    <scope>NUCLEOTIDE SEQUENCE [LARGE SCALE GENOMIC DNA]</scope>
    <source>
        <strain evidence="4">CH2 X CH6</strain>
    </source>
</reference>
<dbReference type="eggNOG" id="KOG1211">
    <property type="taxonomic scope" value="Eukaryota"/>
</dbReference>
<dbReference type="Proteomes" id="UP000001593">
    <property type="component" value="Unassembled WGS sequence"/>
</dbReference>
<evidence type="ECO:0000259" key="2">
    <source>
        <dbReference type="Pfam" id="PF01425"/>
    </source>
</evidence>